<dbReference type="RefSeq" id="WP_238479072.1">
    <property type="nucleotide sequence ID" value="NZ_CP064786.1"/>
</dbReference>
<dbReference type="KEGG" id="hara:AArcS_0746"/>
<dbReference type="GeneID" id="70684130"/>
<dbReference type="EMBL" id="CP064786">
    <property type="protein sequence ID" value="QSG01970.1"/>
    <property type="molecule type" value="Genomic_DNA"/>
</dbReference>
<dbReference type="AlphaFoldDB" id="A0A897MIM0"/>
<name>A0A897MIM0_9EURY</name>
<organism evidence="1 2">
    <name type="scientific">Natranaeroarchaeum sulfidigenes</name>
    <dbReference type="NCBI Taxonomy" id="2784880"/>
    <lineage>
        <taxon>Archaea</taxon>
        <taxon>Methanobacteriati</taxon>
        <taxon>Methanobacteriota</taxon>
        <taxon>Stenosarchaea group</taxon>
        <taxon>Halobacteria</taxon>
        <taxon>Halobacteriales</taxon>
        <taxon>Natronoarchaeaceae</taxon>
        <taxon>Natranaeroarchaeum</taxon>
    </lineage>
</organism>
<dbReference type="Pfam" id="PF19129">
    <property type="entry name" value="DUF5812"/>
    <property type="match status" value="1"/>
</dbReference>
<evidence type="ECO:0000313" key="1">
    <source>
        <dbReference type="EMBL" id="QSG01970.1"/>
    </source>
</evidence>
<gene>
    <name evidence="1" type="ORF">AArcS_0746</name>
</gene>
<dbReference type="Proteomes" id="UP000663586">
    <property type="component" value="Chromosome"/>
</dbReference>
<accession>A0A897MIM0</accession>
<evidence type="ECO:0000313" key="2">
    <source>
        <dbReference type="Proteomes" id="UP000663586"/>
    </source>
</evidence>
<keyword evidence="2" id="KW-1185">Reference proteome</keyword>
<reference evidence="1" key="1">
    <citation type="submission" date="2020-11" db="EMBL/GenBank/DDBJ databases">
        <title>Carbohydrate-dependent, anaerobic sulfur respiration: A novel catabolism in halophilic archaea.</title>
        <authorList>
            <person name="Sorokin D.Y."/>
            <person name="Messina E."/>
            <person name="Smedile F."/>
            <person name="La Cono V."/>
            <person name="Hallsworth J.E."/>
            <person name="Yakimov M.M."/>
        </authorList>
    </citation>
    <scope>NUCLEOTIDE SEQUENCE</scope>
    <source>
        <strain evidence="1">AArc-S</strain>
    </source>
</reference>
<dbReference type="InterPro" id="IPR043850">
    <property type="entry name" value="DUF5812"/>
</dbReference>
<sequence length="157" mass="16994">MTRKTGTFVVTSADEDSAVFRDVTNGQIHTLGTNPDVSERDVVDATIEPEPPMDVVWSVLEIDARREIEIVDSELSPTKQAREIAADQSIGDVERVERAGTGELHVISVPPSETAAAAADVVDDLATLERAARLDAVRVEVRSDADEGVLNVRYLPD</sequence>
<proteinExistence type="predicted"/>
<protein>
    <submittedName>
        <fullName evidence="1">Uncharacterized protein</fullName>
    </submittedName>
</protein>